<dbReference type="GO" id="GO:0015937">
    <property type="term" value="P:coenzyme A biosynthetic process"/>
    <property type="evidence" value="ECO:0007669"/>
    <property type="project" value="UniProtKB-UniRule"/>
</dbReference>
<dbReference type="GO" id="GO:0005524">
    <property type="term" value="F:ATP binding"/>
    <property type="evidence" value="ECO:0007669"/>
    <property type="project" value="UniProtKB-UniRule"/>
</dbReference>
<sequence>MSKLVIGLTGPTGAGKSTVAQAFERAGCEIIDADLVARQAVTDEKCLAALKAEFGNDIVQDGVLNRRLLAQRAFSSEKGAAKLNSITHPVIMGMVKNQIASIKTSGAKAVVLDAALLFESGADSLCDTTVAVTAPVEIRLNRIMNRDGISKELAEARIGAQKGNSYYNERARYRLDGVMNRDDIQTAVNRLLEQIIGDYT</sequence>
<evidence type="ECO:0000313" key="5">
    <source>
        <dbReference type="EMBL" id="TGJ76125.1"/>
    </source>
</evidence>
<dbReference type="GO" id="GO:0004140">
    <property type="term" value="F:dephospho-CoA kinase activity"/>
    <property type="evidence" value="ECO:0007669"/>
    <property type="project" value="UniProtKB-UniRule"/>
</dbReference>
<proteinExistence type="inferred from homology"/>
<gene>
    <name evidence="3 5" type="primary">coaE</name>
    <name evidence="5" type="ORF">CAGA_18460</name>
</gene>
<evidence type="ECO:0000256" key="1">
    <source>
        <dbReference type="ARBA" id="ARBA00022741"/>
    </source>
</evidence>
<dbReference type="AlphaFoldDB" id="A0A4Z0Y981"/>
<dbReference type="HAMAP" id="MF_00376">
    <property type="entry name" value="Dephospho_CoA_kinase"/>
    <property type="match status" value="1"/>
</dbReference>
<accession>A0A4Z0Y981</accession>
<keyword evidence="1 3" id="KW-0547">Nucleotide-binding</keyword>
<protein>
    <recommendedName>
        <fullName evidence="3 4">Dephospho-CoA kinase</fullName>
        <ecNumber evidence="3 4">2.7.1.24</ecNumber>
    </recommendedName>
    <alternativeName>
        <fullName evidence="3">Dephosphocoenzyme A kinase</fullName>
    </alternativeName>
</protein>
<comment type="pathway">
    <text evidence="3">Cofactor biosynthesis; coenzyme A biosynthesis; CoA from (R)-pantothenate: step 5/5.</text>
</comment>
<evidence type="ECO:0000256" key="2">
    <source>
        <dbReference type="ARBA" id="ARBA00022840"/>
    </source>
</evidence>
<dbReference type="Pfam" id="PF01121">
    <property type="entry name" value="CoaE"/>
    <property type="match status" value="1"/>
</dbReference>
<dbReference type="NCBIfam" id="TIGR00152">
    <property type="entry name" value="dephospho-CoA kinase"/>
    <property type="match status" value="1"/>
</dbReference>
<comment type="function">
    <text evidence="3">Catalyzes the phosphorylation of the 3'-hydroxyl group of dephosphocoenzyme A to form coenzyme A.</text>
</comment>
<dbReference type="UniPathway" id="UPA00241">
    <property type="reaction ID" value="UER00356"/>
</dbReference>
<dbReference type="Proteomes" id="UP000297714">
    <property type="component" value="Unassembled WGS sequence"/>
</dbReference>
<dbReference type="InterPro" id="IPR027417">
    <property type="entry name" value="P-loop_NTPase"/>
</dbReference>
<dbReference type="EMBL" id="SRMQ01000008">
    <property type="protein sequence ID" value="TGJ76125.1"/>
    <property type="molecule type" value="Genomic_DNA"/>
</dbReference>
<dbReference type="Gene3D" id="3.40.50.300">
    <property type="entry name" value="P-loop containing nucleotide triphosphate hydrolases"/>
    <property type="match status" value="1"/>
</dbReference>
<dbReference type="PANTHER" id="PTHR10695">
    <property type="entry name" value="DEPHOSPHO-COA KINASE-RELATED"/>
    <property type="match status" value="1"/>
</dbReference>
<dbReference type="PROSITE" id="PS51219">
    <property type="entry name" value="DPCK"/>
    <property type="match status" value="1"/>
</dbReference>
<dbReference type="InterPro" id="IPR001977">
    <property type="entry name" value="Depp_CoAkinase"/>
</dbReference>
<reference evidence="5 6" key="1">
    <citation type="submission" date="2019-04" db="EMBL/GenBank/DDBJ databases">
        <authorList>
            <person name="Poehlein A."/>
            <person name="Bengelsdorf F.R."/>
            <person name="Duerre P."/>
            <person name="Daniel R."/>
        </authorList>
    </citation>
    <scope>NUCLEOTIDE SEQUENCE [LARGE SCALE GENOMIC DNA]</scope>
    <source>
        <strain evidence="5 6">BS-1</strain>
    </source>
</reference>
<comment type="catalytic activity">
    <reaction evidence="3">
        <text>3'-dephospho-CoA + ATP = ADP + CoA + H(+)</text>
        <dbReference type="Rhea" id="RHEA:18245"/>
        <dbReference type="ChEBI" id="CHEBI:15378"/>
        <dbReference type="ChEBI" id="CHEBI:30616"/>
        <dbReference type="ChEBI" id="CHEBI:57287"/>
        <dbReference type="ChEBI" id="CHEBI:57328"/>
        <dbReference type="ChEBI" id="CHEBI:456216"/>
        <dbReference type="EC" id="2.7.1.24"/>
    </reaction>
</comment>
<comment type="subcellular location">
    <subcellularLocation>
        <location evidence="3">Cytoplasm</location>
    </subcellularLocation>
</comment>
<dbReference type="SUPFAM" id="SSF52540">
    <property type="entry name" value="P-loop containing nucleoside triphosphate hydrolases"/>
    <property type="match status" value="1"/>
</dbReference>
<dbReference type="RefSeq" id="WP_167875201.1">
    <property type="nucleotide sequence ID" value="NZ_JAJUFJ010000001.1"/>
</dbReference>
<dbReference type="CDD" id="cd02022">
    <property type="entry name" value="DPCK"/>
    <property type="match status" value="1"/>
</dbReference>
<feature type="binding site" evidence="3">
    <location>
        <begin position="13"/>
        <end position="18"/>
    </location>
    <ligand>
        <name>ATP</name>
        <dbReference type="ChEBI" id="CHEBI:30616"/>
    </ligand>
</feature>
<organism evidence="5 6">
    <name type="scientific">Caproiciproducens galactitolivorans</name>
    <dbReference type="NCBI Taxonomy" id="642589"/>
    <lineage>
        <taxon>Bacteria</taxon>
        <taxon>Bacillati</taxon>
        <taxon>Bacillota</taxon>
        <taxon>Clostridia</taxon>
        <taxon>Eubacteriales</taxon>
        <taxon>Acutalibacteraceae</taxon>
        <taxon>Caproiciproducens</taxon>
    </lineage>
</organism>
<keyword evidence="3 5" id="KW-0418">Kinase</keyword>
<dbReference type="GO" id="GO:0005737">
    <property type="term" value="C:cytoplasm"/>
    <property type="evidence" value="ECO:0007669"/>
    <property type="project" value="UniProtKB-SubCell"/>
</dbReference>
<comment type="similarity">
    <text evidence="3">Belongs to the CoaE family.</text>
</comment>
<dbReference type="EC" id="2.7.1.24" evidence="3 4"/>
<dbReference type="PANTHER" id="PTHR10695:SF46">
    <property type="entry name" value="BIFUNCTIONAL COENZYME A SYNTHASE-RELATED"/>
    <property type="match status" value="1"/>
</dbReference>
<evidence type="ECO:0000313" key="6">
    <source>
        <dbReference type="Proteomes" id="UP000297714"/>
    </source>
</evidence>
<keyword evidence="3 5" id="KW-0808">Transferase</keyword>
<name>A0A4Z0Y981_9FIRM</name>
<comment type="caution">
    <text evidence="5">The sequence shown here is derived from an EMBL/GenBank/DDBJ whole genome shotgun (WGS) entry which is preliminary data.</text>
</comment>
<keyword evidence="3" id="KW-0173">Coenzyme A biosynthesis</keyword>
<evidence type="ECO:0000256" key="3">
    <source>
        <dbReference type="HAMAP-Rule" id="MF_00376"/>
    </source>
</evidence>
<keyword evidence="6" id="KW-1185">Reference proteome</keyword>
<keyword evidence="3" id="KW-0963">Cytoplasm</keyword>
<evidence type="ECO:0000256" key="4">
    <source>
        <dbReference type="NCBIfam" id="TIGR00152"/>
    </source>
</evidence>
<keyword evidence="2 3" id="KW-0067">ATP-binding</keyword>